<organism evidence="2 3">
    <name type="scientific">Peltaster fructicola</name>
    <dbReference type="NCBI Taxonomy" id="286661"/>
    <lineage>
        <taxon>Eukaryota</taxon>
        <taxon>Fungi</taxon>
        <taxon>Dikarya</taxon>
        <taxon>Ascomycota</taxon>
        <taxon>Pezizomycotina</taxon>
        <taxon>Dothideomycetes</taxon>
        <taxon>Dothideomycetes incertae sedis</taxon>
        <taxon>Peltaster</taxon>
    </lineage>
</organism>
<dbReference type="PANTHER" id="PTHR42085:SF7">
    <property type="entry name" value="F-BOX DOMAIN-CONTAINING PROTEIN"/>
    <property type="match status" value="1"/>
</dbReference>
<evidence type="ECO:0000313" key="2">
    <source>
        <dbReference type="EMBL" id="QIW98535.1"/>
    </source>
</evidence>
<gene>
    <name evidence="2" type="ORF">AMS68_004053</name>
</gene>
<name>A0A6H0XV25_9PEZI</name>
<evidence type="ECO:0000313" key="3">
    <source>
        <dbReference type="Proteomes" id="UP000503462"/>
    </source>
</evidence>
<protein>
    <recommendedName>
        <fullName evidence="4">F-box domain-containing protein</fullName>
    </recommendedName>
</protein>
<feature type="compositionally biased region" description="Basic and acidic residues" evidence="1">
    <location>
        <begin position="109"/>
        <end position="121"/>
    </location>
</feature>
<accession>A0A6H0XV25</accession>
<dbReference type="InterPro" id="IPR038883">
    <property type="entry name" value="AN11006-like"/>
</dbReference>
<dbReference type="PANTHER" id="PTHR42085">
    <property type="entry name" value="F-BOX DOMAIN-CONTAINING PROTEIN"/>
    <property type="match status" value="1"/>
</dbReference>
<feature type="region of interest" description="Disordered" evidence="1">
    <location>
        <begin position="102"/>
        <end position="122"/>
    </location>
</feature>
<dbReference type="Proteomes" id="UP000503462">
    <property type="component" value="Chromosome 3"/>
</dbReference>
<feature type="compositionally biased region" description="Basic and acidic residues" evidence="1">
    <location>
        <begin position="327"/>
        <end position="336"/>
    </location>
</feature>
<keyword evidence="3" id="KW-1185">Reference proteome</keyword>
<sequence>MDTGHYNCRDYDVSPHFAPTTLISHNRAPPLYRHESYDELEQRSRSPASVMPKFPLLRLPLELRQHIYSFLIPHTQELKQSNPLGSHARNFSAVQKRSAKGMALPSVEETGRASRSAKDHSPPPVVWVRGCTSLLAVCRQIHDEVAAMIYGHSTFLLFVTYSGITFRFRWLLPSGLAPSRGYPFLELMPEKYLKLVRKVVIHVDHVDSYTGMIKFNISGRGLVDGLRKQVSRLVLALQPGHDADESTEGIHTETLAKVIIRISSSNAVLETIKTLPNTSNCQTPNETKDTTLKDVKEMLEPFGDLAGVRDVHITGTISDEFAHELETRMKSNEPRQRHSGRSDQGMIDRTLGEQVPLCVYGNDID</sequence>
<evidence type="ECO:0008006" key="4">
    <source>
        <dbReference type="Google" id="ProtNLM"/>
    </source>
</evidence>
<dbReference type="AlphaFoldDB" id="A0A6H0XV25"/>
<dbReference type="OrthoDB" id="62952at2759"/>
<dbReference type="EMBL" id="CP051141">
    <property type="protein sequence ID" value="QIW98535.1"/>
    <property type="molecule type" value="Genomic_DNA"/>
</dbReference>
<reference evidence="2 3" key="1">
    <citation type="journal article" date="2016" name="Sci. Rep.">
        <title>Peltaster fructicola genome reveals evolution from an invasive phytopathogen to an ectophytic parasite.</title>
        <authorList>
            <person name="Xu C."/>
            <person name="Chen H."/>
            <person name="Gleason M.L."/>
            <person name="Xu J.R."/>
            <person name="Liu H."/>
            <person name="Zhang R."/>
            <person name="Sun G."/>
        </authorList>
    </citation>
    <scope>NUCLEOTIDE SEQUENCE [LARGE SCALE GENOMIC DNA]</scope>
    <source>
        <strain evidence="2 3">LNHT1506</strain>
    </source>
</reference>
<proteinExistence type="predicted"/>
<evidence type="ECO:0000256" key="1">
    <source>
        <dbReference type="SAM" id="MobiDB-lite"/>
    </source>
</evidence>
<feature type="region of interest" description="Disordered" evidence="1">
    <location>
        <begin position="327"/>
        <end position="348"/>
    </location>
</feature>